<dbReference type="EMBL" id="JQFZ01000276">
    <property type="protein sequence ID" value="KGO51793.1"/>
    <property type="molecule type" value="Genomic_DNA"/>
</dbReference>
<dbReference type="VEuPathDB" id="FungiDB:PEXP_009990"/>
<sequence length="178" mass="19859">MPHNGSGNGSTPILQRVGLAGAAARFAQRTYAADYIALGFLVVGWVLIQLFVNPFHRMFSLDNKSIQYPFAVHERVPVNNSVVGHLRWSDSFPGYSRLVRNVSRRCAKDPSDSTWAIRGFDVDIVRNGHNQKCGGETTSGLVIALQALPRYIEQCAGRMDRLHRIQPTHFTRGVEELP</sequence>
<organism evidence="2 3">
    <name type="scientific">Penicillium expansum</name>
    <name type="common">Blue mold rot fungus</name>
    <dbReference type="NCBI Taxonomy" id="27334"/>
    <lineage>
        <taxon>Eukaryota</taxon>
        <taxon>Fungi</taxon>
        <taxon>Dikarya</taxon>
        <taxon>Ascomycota</taxon>
        <taxon>Pezizomycotina</taxon>
        <taxon>Eurotiomycetes</taxon>
        <taxon>Eurotiomycetidae</taxon>
        <taxon>Eurotiales</taxon>
        <taxon>Aspergillaceae</taxon>
        <taxon>Penicillium</taxon>
    </lineage>
</organism>
<protein>
    <submittedName>
        <fullName evidence="2">Uncharacterized protein</fullName>
    </submittedName>
</protein>
<keyword evidence="1" id="KW-1133">Transmembrane helix</keyword>
<comment type="caution">
    <text evidence="2">The sequence shown here is derived from an EMBL/GenBank/DDBJ whole genome shotgun (WGS) entry which is preliminary data.</text>
</comment>
<dbReference type="HOGENOM" id="CLU_1511093_0_0_1"/>
<keyword evidence="1" id="KW-0812">Transmembrane</keyword>
<dbReference type="Proteomes" id="UP000030143">
    <property type="component" value="Unassembled WGS sequence"/>
</dbReference>
<keyword evidence="1" id="KW-0472">Membrane</keyword>
<dbReference type="GeneID" id="27679204"/>
<evidence type="ECO:0000313" key="3">
    <source>
        <dbReference type="Proteomes" id="UP000030143"/>
    </source>
</evidence>
<name>A0A0A2KWD9_PENEN</name>
<evidence type="ECO:0000313" key="2">
    <source>
        <dbReference type="EMBL" id="KGO51793.1"/>
    </source>
</evidence>
<reference evidence="2 3" key="1">
    <citation type="journal article" date="2015" name="Mol. Plant Microbe Interact.">
        <title>Genome, transcriptome, and functional analyses of Penicillium expansum provide new insights into secondary metabolism and pathogenicity.</title>
        <authorList>
            <person name="Ballester A.R."/>
            <person name="Marcet-Houben M."/>
            <person name="Levin E."/>
            <person name="Sela N."/>
            <person name="Selma-Lazaro C."/>
            <person name="Carmona L."/>
            <person name="Wisniewski M."/>
            <person name="Droby S."/>
            <person name="Gonzalez-Candelas L."/>
            <person name="Gabaldon T."/>
        </authorList>
    </citation>
    <scope>NUCLEOTIDE SEQUENCE [LARGE SCALE GENOMIC DNA]</scope>
    <source>
        <strain evidence="2 3">MD-8</strain>
    </source>
</reference>
<evidence type="ECO:0000256" key="1">
    <source>
        <dbReference type="SAM" id="Phobius"/>
    </source>
</evidence>
<gene>
    <name evidence="2" type="ORF">PEX2_065130</name>
</gene>
<dbReference type="OrthoDB" id="10030083at2759"/>
<proteinExistence type="predicted"/>
<accession>A0A0A2KWD9</accession>
<dbReference type="AlphaFoldDB" id="A0A0A2KWD9"/>
<dbReference type="STRING" id="27334.A0A0A2KWD9"/>
<feature type="transmembrane region" description="Helical" evidence="1">
    <location>
        <begin position="35"/>
        <end position="55"/>
    </location>
</feature>
<keyword evidence="3" id="KW-1185">Reference proteome</keyword>
<dbReference type="RefSeq" id="XP_016594676.1">
    <property type="nucleotide sequence ID" value="XM_016743784.1"/>
</dbReference>